<accession>A0A6S6SVL1</accession>
<feature type="domain" description="OmpA-like" evidence="6">
    <location>
        <begin position="211"/>
        <end position="328"/>
    </location>
</feature>
<keyword evidence="2 4" id="KW-0472">Membrane</keyword>
<evidence type="ECO:0000256" key="1">
    <source>
        <dbReference type="ARBA" id="ARBA00004442"/>
    </source>
</evidence>
<dbReference type="InterPro" id="IPR036737">
    <property type="entry name" value="OmpA-like_sf"/>
</dbReference>
<dbReference type="PANTHER" id="PTHR30329">
    <property type="entry name" value="STATOR ELEMENT OF FLAGELLAR MOTOR COMPLEX"/>
    <property type="match status" value="1"/>
</dbReference>
<reference evidence="7" key="1">
    <citation type="submission" date="2020-01" db="EMBL/GenBank/DDBJ databases">
        <authorList>
            <person name="Meier V. D."/>
            <person name="Meier V D."/>
        </authorList>
    </citation>
    <scope>NUCLEOTIDE SEQUENCE</scope>
    <source>
        <strain evidence="7">HLG_WM_MAG_02</strain>
    </source>
</reference>
<evidence type="ECO:0000256" key="5">
    <source>
        <dbReference type="SAM" id="MobiDB-lite"/>
    </source>
</evidence>
<evidence type="ECO:0000259" key="6">
    <source>
        <dbReference type="PROSITE" id="PS51123"/>
    </source>
</evidence>
<dbReference type="InterPro" id="IPR006665">
    <property type="entry name" value="OmpA-like"/>
</dbReference>
<name>A0A6S6SVL1_9BACT</name>
<gene>
    <name evidence="7" type="ORF">HELGO_WM36837</name>
</gene>
<dbReference type="GO" id="GO:0009279">
    <property type="term" value="C:cell outer membrane"/>
    <property type="evidence" value="ECO:0007669"/>
    <property type="project" value="UniProtKB-SubCell"/>
</dbReference>
<dbReference type="AlphaFoldDB" id="A0A6S6SVL1"/>
<dbReference type="SUPFAM" id="SSF103088">
    <property type="entry name" value="OmpA-like"/>
    <property type="match status" value="1"/>
</dbReference>
<dbReference type="InterPro" id="IPR006664">
    <property type="entry name" value="OMP_bac"/>
</dbReference>
<evidence type="ECO:0000256" key="3">
    <source>
        <dbReference type="ARBA" id="ARBA00023237"/>
    </source>
</evidence>
<dbReference type="Gene3D" id="3.30.1330.60">
    <property type="entry name" value="OmpA-like domain"/>
    <property type="match status" value="1"/>
</dbReference>
<organism evidence="7">
    <name type="scientific">uncultured Sulfurovum sp</name>
    <dbReference type="NCBI Taxonomy" id="269237"/>
    <lineage>
        <taxon>Bacteria</taxon>
        <taxon>Pseudomonadati</taxon>
        <taxon>Campylobacterota</taxon>
        <taxon>Epsilonproteobacteria</taxon>
        <taxon>Campylobacterales</taxon>
        <taxon>Sulfurovaceae</taxon>
        <taxon>Sulfurovum</taxon>
        <taxon>environmental samples</taxon>
    </lineage>
</organism>
<dbReference type="CDD" id="cd07185">
    <property type="entry name" value="OmpA_C-like"/>
    <property type="match status" value="1"/>
</dbReference>
<dbReference type="PRINTS" id="PR01023">
    <property type="entry name" value="NAFLGMOTY"/>
</dbReference>
<feature type="region of interest" description="Disordered" evidence="5">
    <location>
        <begin position="139"/>
        <end position="192"/>
    </location>
</feature>
<proteinExistence type="predicted"/>
<dbReference type="Pfam" id="PF00691">
    <property type="entry name" value="OmpA"/>
    <property type="match status" value="1"/>
</dbReference>
<evidence type="ECO:0000256" key="4">
    <source>
        <dbReference type="PROSITE-ProRule" id="PRU00473"/>
    </source>
</evidence>
<sequence>ELEVENNKIAQLLIVAKENNAKSKNEIEVQTKELAVLMSEKEELVSEKAELQGKIDKLLDIAEKGTQRAELEFNSLISKEKVLETENVTLKATIEEIKELNKANVEIEKLKKEKRILEANMKKAAAEAKAKEEAEKAAAEAKAKEEAEKAAAEAKAKEEAEKAAAEAKAKEEAEKAAAEAKAKEEAEKAAAQAKAKEEAEKVAQMKAKEEVEKKIMNAFSLTKVAFQTGSMLLTTASKERLDVAIEMMKQYEGYTYKIQGHTDSRGREAFNLSLSTKRAEAVKAYLVSKGIDENILSAEGFGSAQPIASNDTKDGREENRRVVFEIVQ</sequence>
<dbReference type="EMBL" id="CACVAZ010000053">
    <property type="protein sequence ID" value="CAA6808626.1"/>
    <property type="molecule type" value="Genomic_DNA"/>
</dbReference>
<evidence type="ECO:0000313" key="7">
    <source>
        <dbReference type="EMBL" id="CAA6808626.1"/>
    </source>
</evidence>
<dbReference type="PROSITE" id="PS51123">
    <property type="entry name" value="OMPA_2"/>
    <property type="match status" value="1"/>
</dbReference>
<comment type="subcellular location">
    <subcellularLocation>
        <location evidence="1">Cell outer membrane</location>
    </subcellularLocation>
</comment>
<feature type="non-terminal residue" evidence="7">
    <location>
        <position position="1"/>
    </location>
</feature>
<protein>
    <submittedName>
        <fullName evidence="7">OmpA domain protein</fullName>
    </submittedName>
</protein>
<dbReference type="PANTHER" id="PTHR30329:SF21">
    <property type="entry name" value="LIPOPROTEIN YIAD-RELATED"/>
    <property type="match status" value="1"/>
</dbReference>
<dbReference type="InterPro" id="IPR050330">
    <property type="entry name" value="Bact_OuterMem_StrucFunc"/>
</dbReference>
<dbReference type="PRINTS" id="PR01021">
    <property type="entry name" value="OMPADOMAIN"/>
</dbReference>
<keyword evidence="3" id="KW-0998">Cell outer membrane</keyword>
<evidence type="ECO:0000256" key="2">
    <source>
        <dbReference type="ARBA" id="ARBA00023136"/>
    </source>
</evidence>